<dbReference type="Gene3D" id="1.10.238.150">
    <property type="entry name" value="Formin, FH3 diaphanous domain"/>
    <property type="match status" value="1"/>
</dbReference>
<dbReference type="InterPro" id="IPR042201">
    <property type="entry name" value="FH2_Formin_sf"/>
</dbReference>
<dbReference type="PROSITE" id="PS51231">
    <property type="entry name" value="DAD"/>
    <property type="match status" value="1"/>
</dbReference>
<dbReference type="STRING" id="45351.A7STU3"/>
<feature type="compositionally biased region" description="Basic and acidic residues" evidence="2">
    <location>
        <begin position="1144"/>
        <end position="1155"/>
    </location>
</feature>
<organism evidence="6 7">
    <name type="scientific">Nematostella vectensis</name>
    <name type="common">Starlet sea anemone</name>
    <dbReference type="NCBI Taxonomy" id="45351"/>
    <lineage>
        <taxon>Eukaryota</taxon>
        <taxon>Metazoa</taxon>
        <taxon>Cnidaria</taxon>
        <taxon>Anthozoa</taxon>
        <taxon>Hexacorallia</taxon>
        <taxon>Actiniaria</taxon>
        <taxon>Edwardsiidae</taxon>
        <taxon>Nematostella</taxon>
    </lineage>
</organism>
<dbReference type="SMART" id="SM01139">
    <property type="entry name" value="Drf_FH3"/>
    <property type="match status" value="1"/>
</dbReference>
<dbReference type="SUPFAM" id="SSF101447">
    <property type="entry name" value="Formin homology 2 domain (FH2 domain)"/>
    <property type="match status" value="1"/>
</dbReference>
<gene>
    <name evidence="6" type="ORF">NEMVEDRAFT_v1g247373</name>
</gene>
<dbReference type="PhylomeDB" id="A7STU3"/>
<dbReference type="InterPro" id="IPR010473">
    <property type="entry name" value="GTPase-bd"/>
</dbReference>
<dbReference type="GO" id="GO:0030036">
    <property type="term" value="P:actin cytoskeleton organization"/>
    <property type="evidence" value="ECO:0007669"/>
    <property type="project" value="InterPro"/>
</dbReference>
<dbReference type="GO" id="GO:0003779">
    <property type="term" value="F:actin binding"/>
    <property type="evidence" value="ECO:0007669"/>
    <property type="project" value="InterPro"/>
</dbReference>
<dbReference type="Gene3D" id="1.20.58.2220">
    <property type="entry name" value="Formin, FH2 domain"/>
    <property type="match status" value="1"/>
</dbReference>
<proteinExistence type="predicted"/>
<feature type="coiled-coil region" evidence="1">
    <location>
        <begin position="450"/>
        <end position="526"/>
    </location>
</feature>
<dbReference type="PANTHER" id="PTHR45725">
    <property type="entry name" value="FORMIN HOMOLOGY 2 FAMILY MEMBER"/>
    <property type="match status" value="1"/>
</dbReference>
<dbReference type="InterPro" id="IPR016024">
    <property type="entry name" value="ARM-type_fold"/>
</dbReference>
<dbReference type="PROSITE" id="PS51444">
    <property type="entry name" value="FH2"/>
    <property type="match status" value="1"/>
</dbReference>
<dbReference type="PANTHER" id="PTHR45725:SF1">
    <property type="entry name" value="DISHEVELLED ASSOCIATED ACTIVATOR OF MORPHOGENESIS, ISOFORM D"/>
    <property type="match status" value="1"/>
</dbReference>
<dbReference type="PROSITE" id="PS51232">
    <property type="entry name" value="GBD_FH3"/>
    <property type="match status" value="1"/>
</dbReference>
<name>A7STU3_NEMVE</name>
<dbReference type="InParanoid" id="A7STU3"/>
<dbReference type="Pfam" id="PF06371">
    <property type="entry name" value="Drf_GBD"/>
    <property type="match status" value="1"/>
</dbReference>
<dbReference type="FunCoup" id="A7STU3">
    <property type="interactions" value="4"/>
</dbReference>
<dbReference type="Pfam" id="PF06367">
    <property type="entry name" value="Drf_FH3"/>
    <property type="match status" value="1"/>
</dbReference>
<feature type="coiled-coil region" evidence="1">
    <location>
        <begin position="940"/>
        <end position="981"/>
    </location>
</feature>
<dbReference type="HOGENOM" id="CLU_002356_1_0_1"/>
<dbReference type="SUPFAM" id="SSF48371">
    <property type="entry name" value="ARM repeat"/>
    <property type="match status" value="1"/>
</dbReference>
<evidence type="ECO:0000256" key="1">
    <source>
        <dbReference type="SAM" id="Coils"/>
    </source>
</evidence>
<feature type="domain" description="DAD" evidence="3">
    <location>
        <begin position="1106"/>
        <end position="1136"/>
    </location>
</feature>
<evidence type="ECO:0000259" key="3">
    <source>
        <dbReference type="PROSITE" id="PS51231"/>
    </source>
</evidence>
<feature type="region of interest" description="Disordered" evidence="2">
    <location>
        <begin position="564"/>
        <end position="622"/>
    </location>
</feature>
<dbReference type="Pfam" id="PF02181">
    <property type="entry name" value="FH2"/>
    <property type="match status" value="1"/>
</dbReference>
<dbReference type="eggNOG" id="KOG1922">
    <property type="taxonomic scope" value="Eukaryota"/>
</dbReference>
<evidence type="ECO:0000313" key="6">
    <source>
        <dbReference type="EMBL" id="EDO32868.1"/>
    </source>
</evidence>
<sequence length="1164" mass="132355">MPRKAASFGCFGSRSDHPEIRYGINSGGGVHVLREFSLPMPEENELNSKFAELVEELDLTAVHKKAMFELPPEKKWQLYLSKKKVTFGHFTKKGFSLSLIYVSKEQAEHSSTSYPEFYIDQLKSLNSQKLCLMKSDEETEMRSTLLDGLKTALRTQPLRFVHRFVELEGLSCLLNFLQNMDYETSQSKIHTAVIGCFKALMNSSHGRAHVLAHPTCIDIIAQSLLTENIKTKIQVLEILGAVCLVPGGHKKALDAMTHFQKFAEERTRFQTLVNDLDRSTGVYKEEFNLKIAIMSFINAALKYGAGAEYLEFRVHLRFEFLMLGIQPVIEKLRTMDNATLTRHLNFFDMVRNEDEKELARRFGMPYIDLRSASGMLELLRRKVGHTSAYPHLLSILHHLLLLPNDHSVARRLWQLIDRVVQQVVLQQDDGGDLDVAPLDINVSYILDTLMHEDEQRREEGIERAEDLKAKLTKKENEIESKKEEMEEMKDALDKMAIKLERQNQELQEAMQRVRQQDEKLGDADSKLEMERQARLRLEEVIKGVGGSIPDDAKISNLSSAMAAANKPSPMAGMPPPPPPPPPPGFPGGAPPPPPPPFGAPPPPALNGGPPREYCDVKSGREYRDVKSGGEYRDVKLGREYSDVILGREYRDIKLGTPPGVKVDGAPSSFFGFTKQPNRKTPKPSNPLKSFNWSKLPDSKIKGTVWTDIDDTKVYNEMDLEDFDRMFSAYQGKENQGIKDFTDSAAKPKELSLIDSRRAQNCGILLTKLKLSDEEITKAILTIDEEEELSKDMVEQLLKYVPTAAEKNLLNENNKEKDNFARADKFLYDMSRIVHYEQRLKALFFKKKFPERMGDLKPKVQAVIMACKEVTRSKRIRTLLEVILAFGNYMNRGARGNATGFKLASLNRIVDTKSSANSRITLLNYLVTVLEKSYPDVLKLEEDLANVRTAAKVNLAELESEIVALRKELKEVEKELDFQTRKREKIPGDKFVDVIGSFVKVAQFSCCEVEEAWEELKQKFFKAVKLFGEDPKNLSSDQFFGIFNVFLVSFAEAKHQNEEIKKKKEAEERKRRALAEQKERDRQKSAIKKMMTPDKKQSASQKKVNTDNRGEFDDLISALRTGDVFGDEMSKIKGRRRTAPPKVPRKPDSQERERASPKLGTKVMH</sequence>
<feature type="region of interest" description="Disordered" evidence="2">
    <location>
        <begin position="1057"/>
        <end position="1110"/>
    </location>
</feature>
<dbReference type="EMBL" id="DS469802">
    <property type="protein sequence ID" value="EDO32868.1"/>
    <property type="molecule type" value="Genomic_DNA"/>
</dbReference>
<dbReference type="GO" id="GO:0031267">
    <property type="term" value="F:small GTPase binding"/>
    <property type="evidence" value="ECO:0007669"/>
    <property type="project" value="InterPro"/>
</dbReference>
<keyword evidence="1" id="KW-0175">Coiled coil</keyword>
<reference evidence="6 7" key="1">
    <citation type="journal article" date="2007" name="Science">
        <title>Sea anemone genome reveals ancestral eumetazoan gene repertoire and genomic organization.</title>
        <authorList>
            <person name="Putnam N.H."/>
            <person name="Srivastava M."/>
            <person name="Hellsten U."/>
            <person name="Dirks B."/>
            <person name="Chapman J."/>
            <person name="Salamov A."/>
            <person name="Terry A."/>
            <person name="Shapiro H."/>
            <person name="Lindquist E."/>
            <person name="Kapitonov V.V."/>
            <person name="Jurka J."/>
            <person name="Genikhovich G."/>
            <person name="Grigoriev I.V."/>
            <person name="Lucas S.M."/>
            <person name="Steele R.E."/>
            <person name="Finnerty J.R."/>
            <person name="Technau U."/>
            <person name="Martindale M.Q."/>
            <person name="Rokhsar D.S."/>
        </authorList>
    </citation>
    <scope>NUCLEOTIDE SEQUENCE [LARGE SCALE GENOMIC DNA]</scope>
    <source>
        <strain evidence="7">CH2 X CH6</strain>
    </source>
</reference>
<dbReference type="SMART" id="SM00498">
    <property type="entry name" value="FH2"/>
    <property type="match status" value="1"/>
</dbReference>
<dbReference type="InterPro" id="IPR051425">
    <property type="entry name" value="Formin_Homology"/>
</dbReference>
<feature type="region of interest" description="Disordered" evidence="2">
    <location>
        <begin position="1125"/>
        <end position="1164"/>
    </location>
</feature>
<keyword evidence="7" id="KW-1185">Reference proteome</keyword>
<feature type="domain" description="FH2" evidence="5">
    <location>
        <begin position="677"/>
        <end position="1075"/>
    </location>
</feature>
<accession>A7STU3</accession>
<dbReference type="InterPro" id="IPR014768">
    <property type="entry name" value="GBD/FH3_dom"/>
</dbReference>
<dbReference type="InterPro" id="IPR011989">
    <property type="entry name" value="ARM-like"/>
</dbReference>
<dbReference type="AlphaFoldDB" id="A7STU3"/>
<evidence type="ECO:0000259" key="4">
    <source>
        <dbReference type="PROSITE" id="PS51232"/>
    </source>
</evidence>
<dbReference type="InterPro" id="IPR010472">
    <property type="entry name" value="FH3_dom"/>
</dbReference>
<feature type="compositionally biased region" description="Basic and acidic residues" evidence="2">
    <location>
        <begin position="1057"/>
        <end position="1083"/>
    </location>
</feature>
<protein>
    <submittedName>
        <fullName evidence="6">Uncharacterized protein</fullName>
    </submittedName>
</protein>
<dbReference type="Gene3D" id="1.25.10.10">
    <property type="entry name" value="Leucine-rich Repeat Variant"/>
    <property type="match status" value="1"/>
</dbReference>
<evidence type="ECO:0000256" key="2">
    <source>
        <dbReference type="SAM" id="MobiDB-lite"/>
    </source>
</evidence>
<feature type="compositionally biased region" description="Pro residues" evidence="2">
    <location>
        <begin position="572"/>
        <end position="604"/>
    </location>
</feature>
<dbReference type="SMART" id="SM01140">
    <property type="entry name" value="Drf_GBD"/>
    <property type="match status" value="1"/>
</dbReference>
<evidence type="ECO:0000313" key="7">
    <source>
        <dbReference type="Proteomes" id="UP000001593"/>
    </source>
</evidence>
<evidence type="ECO:0000259" key="5">
    <source>
        <dbReference type="PROSITE" id="PS51444"/>
    </source>
</evidence>
<dbReference type="InterPro" id="IPR014767">
    <property type="entry name" value="DAD_dom"/>
</dbReference>
<dbReference type="OMA" id="AMLYFQE"/>
<feature type="domain" description="GBD/FH3" evidence="4">
    <location>
        <begin position="38"/>
        <end position="431"/>
    </location>
</feature>
<feature type="compositionally biased region" description="Basic and acidic residues" evidence="2">
    <location>
        <begin position="612"/>
        <end position="622"/>
    </location>
</feature>
<dbReference type="Proteomes" id="UP000001593">
    <property type="component" value="Unassembled WGS sequence"/>
</dbReference>
<feature type="region of interest" description="Disordered" evidence="2">
    <location>
        <begin position="671"/>
        <end position="690"/>
    </location>
</feature>
<dbReference type="InterPro" id="IPR015425">
    <property type="entry name" value="FH2_Formin"/>
</dbReference>